<keyword evidence="5" id="KW-0833">Ubl conjugation pathway</keyword>
<dbReference type="Gene3D" id="3.30.40.10">
    <property type="entry name" value="Zinc/RING finger domain, C3HC4 (zinc finger)"/>
    <property type="match status" value="1"/>
</dbReference>
<sequence>MERSRPLAIDRTPAETQRAQRGKGRGCVRKKRSRDGDGEIGGAGKKCRVDEDYGDGEIGAGKRCRFGKDYNDGETGDGRGDYNTNGDENDNNGDSTSDGEDSIYYYSDDDEETEAFGAKAIEPAEQRYIVLSQDAISARQEADIAEVAEVLSVPPGFAAVLLRHYKWRAMRVQEEWFSDDRRIRHAVGLPADGSVLVPTALSRRPLVCAICFGSFPAGGTRPAACSTHFYCDACWRGYIRAAVEDGPRCLSLRCPDPSGSAAVVRELVDEVAAAEDRIRYARFALWSFVDESGGRVKWCPGRGFSRAVEFVGCAGDATDVFCECTHGFCWMELRRGGAPAGVVRHGARVAGQERLQLGDGQLGADPHQALP</sequence>
<evidence type="ECO:0000256" key="5">
    <source>
        <dbReference type="ARBA" id="ARBA00022786"/>
    </source>
</evidence>
<comment type="caution">
    <text evidence="9">The sequence shown here is derived from an EMBL/GenBank/DDBJ whole genome shotgun (WGS) entry which is preliminary data.</text>
</comment>
<keyword evidence="1" id="KW-0808">Transferase</keyword>
<evidence type="ECO:0000256" key="3">
    <source>
        <dbReference type="ARBA" id="ARBA00022737"/>
    </source>
</evidence>
<protein>
    <recommendedName>
        <fullName evidence="8">RING-type domain-containing protein</fullName>
    </recommendedName>
</protein>
<keyword evidence="2" id="KW-0479">Metal-binding</keyword>
<dbReference type="OrthoDB" id="10009520at2759"/>
<organism evidence="9 10">
    <name type="scientific">Miscanthus lutarioriparius</name>
    <dbReference type="NCBI Taxonomy" id="422564"/>
    <lineage>
        <taxon>Eukaryota</taxon>
        <taxon>Viridiplantae</taxon>
        <taxon>Streptophyta</taxon>
        <taxon>Embryophyta</taxon>
        <taxon>Tracheophyta</taxon>
        <taxon>Spermatophyta</taxon>
        <taxon>Magnoliopsida</taxon>
        <taxon>Liliopsida</taxon>
        <taxon>Poales</taxon>
        <taxon>Poaceae</taxon>
        <taxon>PACMAD clade</taxon>
        <taxon>Panicoideae</taxon>
        <taxon>Andropogonodae</taxon>
        <taxon>Andropogoneae</taxon>
        <taxon>Saccharinae</taxon>
        <taxon>Miscanthus</taxon>
    </lineage>
</organism>
<dbReference type="Pfam" id="PF21235">
    <property type="entry name" value="UBA_ARI1"/>
    <property type="match status" value="1"/>
</dbReference>
<dbReference type="PROSITE" id="PS51873">
    <property type="entry name" value="TRIAD"/>
    <property type="match status" value="1"/>
</dbReference>
<gene>
    <name evidence="9" type="ORF">NCGR_LOCUS36402</name>
</gene>
<evidence type="ECO:0000313" key="9">
    <source>
        <dbReference type="EMBL" id="CAD6252755.1"/>
    </source>
</evidence>
<keyword evidence="3" id="KW-0677">Repeat</keyword>
<reference evidence="9" key="1">
    <citation type="submission" date="2020-10" db="EMBL/GenBank/DDBJ databases">
        <authorList>
            <person name="Han B."/>
            <person name="Lu T."/>
            <person name="Zhao Q."/>
            <person name="Huang X."/>
            <person name="Zhao Y."/>
        </authorList>
    </citation>
    <scope>NUCLEOTIDE SEQUENCE</scope>
</reference>
<dbReference type="PANTHER" id="PTHR11685">
    <property type="entry name" value="RBR FAMILY RING FINGER AND IBR DOMAIN-CONTAINING"/>
    <property type="match status" value="1"/>
</dbReference>
<feature type="compositionally biased region" description="Basic residues" evidence="7">
    <location>
        <begin position="20"/>
        <end position="33"/>
    </location>
</feature>
<evidence type="ECO:0000313" key="10">
    <source>
        <dbReference type="Proteomes" id="UP000604825"/>
    </source>
</evidence>
<evidence type="ECO:0000256" key="4">
    <source>
        <dbReference type="ARBA" id="ARBA00022771"/>
    </source>
</evidence>
<name>A0A811QAY3_9POAL</name>
<dbReference type="Proteomes" id="UP000604825">
    <property type="component" value="Unassembled WGS sequence"/>
</dbReference>
<dbReference type="SUPFAM" id="SSF57850">
    <property type="entry name" value="RING/U-box"/>
    <property type="match status" value="1"/>
</dbReference>
<keyword evidence="4" id="KW-0863">Zinc-finger</keyword>
<accession>A0A811QAY3</accession>
<evidence type="ECO:0000259" key="8">
    <source>
        <dbReference type="PROSITE" id="PS51873"/>
    </source>
</evidence>
<dbReference type="EMBL" id="CAJGYO010000009">
    <property type="protein sequence ID" value="CAD6252755.1"/>
    <property type="molecule type" value="Genomic_DNA"/>
</dbReference>
<evidence type="ECO:0000256" key="6">
    <source>
        <dbReference type="ARBA" id="ARBA00022833"/>
    </source>
</evidence>
<dbReference type="GO" id="GO:0008270">
    <property type="term" value="F:zinc ion binding"/>
    <property type="evidence" value="ECO:0007669"/>
    <property type="project" value="UniProtKB-KW"/>
</dbReference>
<keyword evidence="6" id="KW-0862">Zinc</keyword>
<dbReference type="InterPro" id="IPR031127">
    <property type="entry name" value="E3_UB_ligase_RBR"/>
</dbReference>
<dbReference type="InterPro" id="IPR044066">
    <property type="entry name" value="TRIAD_supradom"/>
</dbReference>
<proteinExistence type="predicted"/>
<feature type="domain" description="RING-type" evidence="8">
    <location>
        <begin position="204"/>
        <end position="371"/>
    </location>
</feature>
<evidence type="ECO:0000256" key="1">
    <source>
        <dbReference type="ARBA" id="ARBA00022679"/>
    </source>
</evidence>
<dbReference type="GO" id="GO:0004842">
    <property type="term" value="F:ubiquitin-protein transferase activity"/>
    <property type="evidence" value="ECO:0007669"/>
    <property type="project" value="InterPro"/>
</dbReference>
<keyword evidence="10" id="KW-1185">Reference proteome</keyword>
<feature type="region of interest" description="Disordered" evidence="7">
    <location>
        <begin position="1"/>
        <end position="102"/>
    </location>
</feature>
<dbReference type="InterPro" id="IPR013083">
    <property type="entry name" value="Znf_RING/FYVE/PHD"/>
</dbReference>
<evidence type="ECO:0000256" key="2">
    <source>
        <dbReference type="ARBA" id="ARBA00022723"/>
    </source>
</evidence>
<dbReference type="AlphaFoldDB" id="A0A811QAY3"/>
<feature type="compositionally biased region" description="Acidic residues" evidence="7">
    <location>
        <begin position="87"/>
        <end position="102"/>
    </location>
</feature>
<evidence type="ECO:0000256" key="7">
    <source>
        <dbReference type="SAM" id="MobiDB-lite"/>
    </source>
</evidence>
<feature type="compositionally biased region" description="Basic and acidic residues" evidence="7">
    <location>
        <begin position="66"/>
        <end position="80"/>
    </location>
</feature>
<dbReference type="GO" id="GO:0016567">
    <property type="term" value="P:protein ubiquitination"/>
    <property type="evidence" value="ECO:0007669"/>
    <property type="project" value="InterPro"/>
</dbReference>
<dbReference type="InterPro" id="IPR048962">
    <property type="entry name" value="ARIH1-like_UBL"/>
</dbReference>